<sequence length="121" mass="13955">MDLIVRMKYLRLLTMGKGECQGLEKNACPEGSAHLGRGYRRMKLGFWPNLLNYRLKKAGPILTFMESSYDLGPFVMLGFFSSFLDSSLFEIQNLPSPPFFMPFSLELFLIEHFDIHVLLLL</sequence>
<proteinExistence type="predicted"/>
<dbReference type="AlphaFoldDB" id="A0A7C8YTQ3"/>
<accession>A0A7C8YTQ3</accession>
<evidence type="ECO:0000313" key="1">
    <source>
        <dbReference type="EMBL" id="MBA4625915.1"/>
    </source>
</evidence>
<name>A0A7C8YTQ3_OPUST</name>
<organism evidence="1">
    <name type="scientific">Opuntia streptacantha</name>
    <name type="common">Prickly pear cactus</name>
    <name type="synonym">Opuntia cardona</name>
    <dbReference type="NCBI Taxonomy" id="393608"/>
    <lineage>
        <taxon>Eukaryota</taxon>
        <taxon>Viridiplantae</taxon>
        <taxon>Streptophyta</taxon>
        <taxon>Embryophyta</taxon>
        <taxon>Tracheophyta</taxon>
        <taxon>Spermatophyta</taxon>
        <taxon>Magnoliopsida</taxon>
        <taxon>eudicotyledons</taxon>
        <taxon>Gunneridae</taxon>
        <taxon>Pentapetalae</taxon>
        <taxon>Caryophyllales</taxon>
        <taxon>Cactineae</taxon>
        <taxon>Cactaceae</taxon>
        <taxon>Opuntioideae</taxon>
        <taxon>Opuntia</taxon>
    </lineage>
</organism>
<dbReference type="EMBL" id="GISG01053760">
    <property type="protein sequence ID" value="MBA4625915.1"/>
    <property type="molecule type" value="Transcribed_RNA"/>
</dbReference>
<protein>
    <submittedName>
        <fullName evidence="1">Uncharacterized protein</fullName>
    </submittedName>
</protein>
<reference evidence="1" key="2">
    <citation type="submission" date="2020-07" db="EMBL/GenBank/DDBJ databases">
        <authorList>
            <person name="Vera ALvarez R."/>
            <person name="Arias-Moreno D.M."/>
            <person name="Jimenez-Jacinto V."/>
            <person name="Jimenez-Bremont J.F."/>
            <person name="Swaminathan K."/>
            <person name="Moose S.P."/>
            <person name="Guerrero-Gonzalez M.L."/>
            <person name="Marino-Ramirez L."/>
            <person name="Landsman D."/>
            <person name="Rodriguez-Kessler M."/>
            <person name="Delgado-Sanchez P."/>
        </authorList>
    </citation>
    <scope>NUCLEOTIDE SEQUENCE</scope>
    <source>
        <tissue evidence="1">Cladode</tissue>
    </source>
</reference>
<reference evidence="1" key="1">
    <citation type="journal article" date="2013" name="J. Plant Res.">
        <title>Effect of fungi and light on seed germination of three Opuntia species from semiarid lands of central Mexico.</title>
        <authorList>
            <person name="Delgado-Sanchez P."/>
            <person name="Jimenez-Bremont J.F."/>
            <person name="Guerrero-Gonzalez Mde L."/>
            <person name="Flores J."/>
        </authorList>
    </citation>
    <scope>NUCLEOTIDE SEQUENCE</scope>
    <source>
        <tissue evidence="1">Cladode</tissue>
    </source>
</reference>